<evidence type="ECO:0000259" key="8">
    <source>
        <dbReference type="Pfam" id="PF01773"/>
    </source>
</evidence>
<feature type="transmembrane region" description="Helical" evidence="7">
    <location>
        <begin position="362"/>
        <end position="389"/>
    </location>
</feature>
<feature type="domain" description="Concentrative nucleoside transporter C-terminal" evidence="9">
    <location>
        <begin position="213"/>
        <end position="419"/>
    </location>
</feature>
<evidence type="ECO:0000259" key="10">
    <source>
        <dbReference type="Pfam" id="PF07670"/>
    </source>
</evidence>
<reference evidence="12" key="1">
    <citation type="submission" date="2017-04" db="EMBL/GenBank/DDBJ databases">
        <authorList>
            <person name="Varghese N."/>
            <person name="Submissions S."/>
        </authorList>
    </citation>
    <scope>NUCLEOTIDE SEQUENCE [LARGE SCALE GENOMIC DNA]</scope>
    <source>
        <strain evidence="12">NIO-1021</strain>
    </source>
</reference>
<evidence type="ECO:0000259" key="9">
    <source>
        <dbReference type="Pfam" id="PF07662"/>
    </source>
</evidence>
<dbReference type="GO" id="GO:0005886">
    <property type="term" value="C:plasma membrane"/>
    <property type="evidence" value="ECO:0007669"/>
    <property type="project" value="UniProtKB-SubCell"/>
</dbReference>
<keyword evidence="5 7" id="KW-1133">Transmembrane helix</keyword>
<evidence type="ECO:0000313" key="11">
    <source>
        <dbReference type="EMBL" id="SMF25782.1"/>
    </source>
</evidence>
<keyword evidence="3" id="KW-1003">Cell membrane</keyword>
<evidence type="ECO:0000313" key="12">
    <source>
        <dbReference type="Proteomes" id="UP000192929"/>
    </source>
</evidence>
<comment type="similarity">
    <text evidence="2">Belongs to the concentrative nucleoside transporter (CNT) (TC 2.A.41) family.</text>
</comment>
<comment type="subcellular location">
    <subcellularLocation>
        <location evidence="1">Cell membrane</location>
        <topology evidence="1">Multi-pass membrane protein</topology>
    </subcellularLocation>
</comment>
<dbReference type="InterPro" id="IPR011657">
    <property type="entry name" value="CNT_C_dom"/>
</dbReference>
<dbReference type="AlphaFoldDB" id="A0A1X7E2R2"/>
<dbReference type="GO" id="GO:0005337">
    <property type="term" value="F:nucleoside transmembrane transporter activity"/>
    <property type="evidence" value="ECO:0007669"/>
    <property type="project" value="InterPro"/>
</dbReference>
<evidence type="ECO:0000256" key="3">
    <source>
        <dbReference type="ARBA" id="ARBA00022475"/>
    </source>
</evidence>
<keyword evidence="12" id="KW-1185">Reference proteome</keyword>
<feature type="transmembrane region" description="Helical" evidence="7">
    <location>
        <begin position="185"/>
        <end position="207"/>
    </location>
</feature>
<dbReference type="Proteomes" id="UP000192929">
    <property type="component" value="Unassembled WGS sequence"/>
</dbReference>
<dbReference type="Pfam" id="PF07670">
    <property type="entry name" value="Gate"/>
    <property type="match status" value="1"/>
</dbReference>
<evidence type="ECO:0000256" key="5">
    <source>
        <dbReference type="ARBA" id="ARBA00022989"/>
    </source>
</evidence>
<name>A0A1X7E2R2_9MICC</name>
<evidence type="ECO:0000256" key="1">
    <source>
        <dbReference type="ARBA" id="ARBA00004651"/>
    </source>
</evidence>
<protein>
    <submittedName>
        <fullName evidence="11">Concentrative nucleoside transporter, CNT family</fullName>
    </submittedName>
</protein>
<sequence>MFAPRRIPSRRRKSKAGVTVDRFQGLVGIVLILGIIILLSRHRTAIKWRTLAVGLLLQVGVALLILKWGPGYEALKWFSGLVQGLIGFTNEGTQFVFGGLLSDNNGFVFALSVLPVIIFLGAVIGALYYLRVIQVFVHVLGTTLNKIMGTSKIESVFASTVIFLGQSEAPLMIKPYLSKLTRSELFACMTGGFAAVAGSTLVGYSLLGAPLPYLLAASVMNAPGSLLVAKALMPETETSVASVNTLKVRDTESKNLIDAIGNGAISGGRIAVIVGCLLIAFIALIALVSAVLGWVGSLFGFEGWSLEGLFGIIFAPLAWALGVPWQDAAQVGNFIGQKTILNEFVGYTAFGPEIPTLDPQSVLITTFALAGFANLSSIAIQIGSIGGLAPDRRADVAQLGLFALLGGFLTNMLNAALVGVIMGL</sequence>
<dbReference type="RefSeq" id="WP_240505759.1">
    <property type="nucleotide sequence ID" value="NZ_FXAC01000019.1"/>
</dbReference>
<dbReference type="Pfam" id="PF01773">
    <property type="entry name" value="Nucleos_tra2_N"/>
    <property type="match status" value="1"/>
</dbReference>
<proteinExistence type="inferred from homology"/>
<dbReference type="InterPro" id="IPR002668">
    <property type="entry name" value="CNT_N_dom"/>
</dbReference>
<feature type="transmembrane region" description="Helical" evidence="7">
    <location>
        <begin position="23"/>
        <end position="39"/>
    </location>
</feature>
<evidence type="ECO:0000256" key="4">
    <source>
        <dbReference type="ARBA" id="ARBA00022692"/>
    </source>
</evidence>
<evidence type="ECO:0000256" key="7">
    <source>
        <dbReference type="SAM" id="Phobius"/>
    </source>
</evidence>
<dbReference type="Pfam" id="PF07662">
    <property type="entry name" value="Nucleos_tra2_C"/>
    <property type="match status" value="1"/>
</dbReference>
<feature type="domain" description="Concentrative nucleoside transporter N-terminal" evidence="8">
    <location>
        <begin position="27"/>
        <end position="100"/>
    </location>
</feature>
<dbReference type="GO" id="GO:0015293">
    <property type="term" value="F:symporter activity"/>
    <property type="evidence" value="ECO:0007669"/>
    <property type="project" value="TreeGrafter"/>
</dbReference>
<dbReference type="PANTHER" id="PTHR10590">
    <property type="entry name" value="SODIUM/NUCLEOSIDE COTRANSPORTER"/>
    <property type="match status" value="1"/>
</dbReference>
<feature type="transmembrane region" description="Helical" evidence="7">
    <location>
        <begin position="51"/>
        <end position="69"/>
    </location>
</feature>
<keyword evidence="4 7" id="KW-0812">Transmembrane</keyword>
<feature type="transmembrane region" description="Helical" evidence="7">
    <location>
        <begin position="270"/>
        <end position="295"/>
    </location>
</feature>
<dbReference type="EMBL" id="FXAC01000019">
    <property type="protein sequence ID" value="SMF25782.1"/>
    <property type="molecule type" value="Genomic_DNA"/>
</dbReference>
<feature type="domain" description="Nucleoside transporter/FeoB GTPase Gate" evidence="10">
    <location>
        <begin position="111"/>
        <end position="206"/>
    </location>
</feature>
<dbReference type="InterPro" id="IPR011642">
    <property type="entry name" value="Gate_dom"/>
</dbReference>
<feature type="transmembrane region" description="Helical" evidence="7">
    <location>
        <begin position="107"/>
        <end position="130"/>
    </location>
</feature>
<dbReference type="PANTHER" id="PTHR10590:SF4">
    <property type="entry name" value="SOLUTE CARRIER FAMILY 28 MEMBER 3"/>
    <property type="match status" value="1"/>
</dbReference>
<gene>
    <name evidence="11" type="ORF">SAMN06296028_1195</name>
</gene>
<feature type="transmembrane region" description="Helical" evidence="7">
    <location>
        <begin position="401"/>
        <end position="422"/>
    </location>
</feature>
<dbReference type="InterPro" id="IPR008276">
    <property type="entry name" value="C_nuclsd_transpt"/>
</dbReference>
<evidence type="ECO:0000256" key="6">
    <source>
        <dbReference type="ARBA" id="ARBA00023136"/>
    </source>
</evidence>
<accession>A0A1X7E2R2</accession>
<evidence type="ECO:0000256" key="2">
    <source>
        <dbReference type="ARBA" id="ARBA00009033"/>
    </source>
</evidence>
<organism evidence="11 12">
    <name type="scientific">Kocuria marina subsp. indica</name>
    <dbReference type="NCBI Taxonomy" id="1049583"/>
    <lineage>
        <taxon>Bacteria</taxon>
        <taxon>Bacillati</taxon>
        <taxon>Actinomycetota</taxon>
        <taxon>Actinomycetes</taxon>
        <taxon>Micrococcales</taxon>
        <taxon>Micrococcaceae</taxon>
        <taxon>Kocuria</taxon>
    </lineage>
</organism>
<keyword evidence="6 7" id="KW-0472">Membrane</keyword>